<feature type="transmembrane region" description="Helical" evidence="1">
    <location>
        <begin position="78"/>
        <end position="100"/>
    </location>
</feature>
<name>A0AAV5JYH2_9ROSI</name>
<gene>
    <name evidence="2" type="ORF">SLEP1_g29927</name>
</gene>
<evidence type="ECO:0000256" key="1">
    <source>
        <dbReference type="SAM" id="Phobius"/>
    </source>
</evidence>
<keyword evidence="1" id="KW-0812">Transmembrane</keyword>
<proteinExistence type="predicted"/>
<evidence type="ECO:0000313" key="3">
    <source>
        <dbReference type="Proteomes" id="UP001054252"/>
    </source>
</evidence>
<protein>
    <submittedName>
        <fullName evidence="2">Uncharacterized protein</fullName>
    </submittedName>
</protein>
<comment type="caution">
    <text evidence="2">The sequence shown here is derived from an EMBL/GenBank/DDBJ whole genome shotgun (WGS) entry which is preliminary data.</text>
</comment>
<sequence>MQQFNFLNKRTILKCVQRKHFIPYLIVFLQNIFNRVAEVQDLTGSVLHLTIRLPFPNHFTNAIVTCCNLKKCLHVISIAGSVSWVGASVSFICILLSIHLRAKIGIYMW</sequence>
<dbReference type="Proteomes" id="UP001054252">
    <property type="component" value="Unassembled WGS sequence"/>
</dbReference>
<keyword evidence="3" id="KW-1185">Reference proteome</keyword>
<feature type="transmembrane region" description="Helical" evidence="1">
    <location>
        <begin position="21"/>
        <end position="37"/>
    </location>
</feature>
<reference evidence="2 3" key="1">
    <citation type="journal article" date="2021" name="Commun. Biol.">
        <title>The genome of Shorea leprosula (Dipterocarpaceae) highlights the ecological relevance of drought in aseasonal tropical rainforests.</title>
        <authorList>
            <person name="Ng K.K.S."/>
            <person name="Kobayashi M.J."/>
            <person name="Fawcett J.A."/>
            <person name="Hatakeyama M."/>
            <person name="Paape T."/>
            <person name="Ng C.H."/>
            <person name="Ang C.C."/>
            <person name="Tnah L.H."/>
            <person name="Lee C.T."/>
            <person name="Nishiyama T."/>
            <person name="Sese J."/>
            <person name="O'Brien M.J."/>
            <person name="Copetti D."/>
            <person name="Mohd Noor M.I."/>
            <person name="Ong R.C."/>
            <person name="Putra M."/>
            <person name="Sireger I.Z."/>
            <person name="Indrioko S."/>
            <person name="Kosugi Y."/>
            <person name="Izuno A."/>
            <person name="Isagi Y."/>
            <person name="Lee S.L."/>
            <person name="Shimizu K.K."/>
        </authorList>
    </citation>
    <scope>NUCLEOTIDE SEQUENCE [LARGE SCALE GENOMIC DNA]</scope>
    <source>
        <strain evidence="2">214</strain>
    </source>
</reference>
<organism evidence="2 3">
    <name type="scientific">Rubroshorea leprosula</name>
    <dbReference type="NCBI Taxonomy" id="152421"/>
    <lineage>
        <taxon>Eukaryota</taxon>
        <taxon>Viridiplantae</taxon>
        <taxon>Streptophyta</taxon>
        <taxon>Embryophyta</taxon>
        <taxon>Tracheophyta</taxon>
        <taxon>Spermatophyta</taxon>
        <taxon>Magnoliopsida</taxon>
        <taxon>eudicotyledons</taxon>
        <taxon>Gunneridae</taxon>
        <taxon>Pentapetalae</taxon>
        <taxon>rosids</taxon>
        <taxon>malvids</taxon>
        <taxon>Malvales</taxon>
        <taxon>Dipterocarpaceae</taxon>
        <taxon>Rubroshorea</taxon>
    </lineage>
</organism>
<keyword evidence="1" id="KW-1133">Transmembrane helix</keyword>
<dbReference type="AlphaFoldDB" id="A0AAV5JYH2"/>
<dbReference type="EMBL" id="BPVZ01000053">
    <property type="protein sequence ID" value="GKV19699.1"/>
    <property type="molecule type" value="Genomic_DNA"/>
</dbReference>
<keyword evidence="1" id="KW-0472">Membrane</keyword>
<evidence type="ECO:0000313" key="2">
    <source>
        <dbReference type="EMBL" id="GKV19699.1"/>
    </source>
</evidence>
<accession>A0AAV5JYH2</accession>